<dbReference type="GO" id="GO:0000976">
    <property type="term" value="F:transcription cis-regulatory region binding"/>
    <property type="evidence" value="ECO:0007669"/>
    <property type="project" value="TreeGrafter"/>
</dbReference>
<dbReference type="InterPro" id="IPR010982">
    <property type="entry name" value="Lambda_DNA-bd_dom_sf"/>
</dbReference>
<keyword evidence="1" id="KW-0805">Transcription regulation</keyword>
<keyword evidence="3" id="KW-0804">Transcription</keyword>
<sequence>MSVTIQEVAEAAGVSKATVSKVLHKSYSISQETCDRVNAVIKELGYQPNRRAQSFATGATKTILFLAEMQHGVGFDNPHLFEIMAGVENALSEKGYGLIVQHSTAVELLRHFDELLQGSYVDGVILHASVVSKDVAICLAHTELPYIVVGAPDFSNQLCWIDTNNSVAGQIAVTHLRRNGYDRIAFIGGPKEDTISAHRLNGALATLNEKIPAGYLREGPPTSEGGAAAARALLALPMQPNAVICANQYIAFGCVNELKVSGIRIPEDMAVITFDDFPFSKIIEPQLSVVNLDMFDMGEQAAKVVLRRIRTPQYLVQSQTTLPILIERQSTKKLL</sequence>
<dbReference type="InterPro" id="IPR000843">
    <property type="entry name" value="HTH_LacI"/>
</dbReference>
<organism evidence="6 7">
    <name type="scientific">Faecalibacterium prausnitzii</name>
    <dbReference type="NCBI Taxonomy" id="853"/>
    <lineage>
        <taxon>Bacteria</taxon>
        <taxon>Bacillati</taxon>
        <taxon>Bacillota</taxon>
        <taxon>Clostridia</taxon>
        <taxon>Eubacteriales</taxon>
        <taxon>Oscillospiraceae</taxon>
        <taxon>Faecalibacterium</taxon>
    </lineage>
</organism>
<evidence type="ECO:0000259" key="4">
    <source>
        <dbReference type="PROSITE" id="PS50932"/>
    </source>
</evidence>
<evidence type="ECO:0000256" key="2">
    <source>
        <dbReference type="ARBA" id="ARBA00023125"/>
    </source>
</evidence>
<protein>
    <submittedName>
        <fullName evidence="6">LacI family transcriptional regulator</fullName>
    </submittedName>
</protein>
<dbReference type="PROSITE" id="PS50943">
    <property type="entry name" value="HTH_CROC1"/>
    <property type="match status" value="1"/>
</dbReference>
<name>A0A3E2VYP6_9FIRM</name>
<keyword evidence="2" id="KW-0238">DNA-binding</keyword>
<dbReference type="Pfam" id="PF00356">
    <property type="entry name" value="LacI"/>
    <property type="match status" value="1"/>
</dbReference>
<dbReference type="InterPro" id="IPR046335">
    <property type="entry name" value="LacI/GalR-like_sensor"/>
</dbReference>
<dbReference type="PROSITE" id="PS00356">
    <property type="entry name" value="HTH_LACI_1"/>
    <property type="match status" value="1"/>
</dbReference>
<dbReference type="GO" id="GO:0003700">
    <property type="term" value="F:DNA-binding transcription factor activity"/>
    <property type="evidence" value="ECO:0007669"/>
    <property type="project" value="TreeGrafter"/>
</dbReference>
<reference evidence="6 7" key="1">
    <citation type="submission" date="2018-08" db="EMBL/GenBank/DDBJ databases">
        <title>A genome reference for cultivated species of the human gut microbiota.</title>
        <authorList>
            <person name="Zou Y."/>
            <person name="Xue W."/>
            <person name="Luo G."/>
        </authorList>
    </citation>
    <scope>NUCLEOTIDE SEQUENCE [LARGE SCALE GENOMIC DNA]</scope>
    <source>
        <strain evidence="6 7">AM37-13AC</strain>
    </source>
</reference>
<proteinExistence type="predicted"/>
<dbReference type="InterPro" id="IPR001387">
    <property type="entry name" value="Cro/C1-type_HTH"/>
</dbReference>
<comment type="caution">
    <text evidence="6">The sequence shown here is derived from an EMBL/GenBank/DDBJ whole genome shotgun (WGS) entry which is preliminary data.</text>
</comment>
<evidence type="ECO:0000313" key="6">
    <source>
        <dbReference type="EMBL" id="RGC16174.1"/>
    </source>
</evidence>
<dbReference type="AlphaFoldDB" id="A0A3E2VYP6"/>
<feature type="domain" description="HTH cro/C1-type" evidence="5">
    <location>
        <begin position="4"/>
        <end position="33"/>
    </location>
</feature>
<evidence type="ECO:0000256" key="1">
    <source>
        <dbReference type="ARBA" id="ARBA00023015"/>
    </source>
</evidence>
<feature type="domain" description="HTH lacI-type" evidence="4">
    <location>
        <begin position="3"/>
        <end position="57"/>
    </location>
</feature>
<dbReference type="CDD" id="cd01392">
    <property type="entry name" value="HTH_LacI"/>
    <property type="match status" value="1"/>
</dbReference>
<dbReference type="PROSITE" id="PS50932">
    <property type="entry name" value="HTH_LACI_2"/>
    <property type="match status" value="1"/>
</dbReference>
<dbReference type="SUPFAM" id="SSF47413">
    <property type="entry name" value="lambda repressor-like DNA-binding domains"/>
    <property type="match status" value="1"/>
</dbReference>
<evidence type="ECO:0000313" key="7">
    <source>
        <dbReference type="Proteomes" id="UP000260733"/>
    </source>
</evidence>
<dbReference type="Gene3D" id="3.40.50.2300">
    <property type="match status" value="2"/>
</dbReference>
<dbReference type="CDD" id="cd06267">
    <property type="entry name" value="PBP1_LacI_sugar_binding-like"/>
    <property type="match status" value="1"/>
</dbReference>
<dbReference type="InterPro" id="IPR028082">
    <property type="entry name" value="Peripla_BP_I"/>
</dbReference>
<dbReference type="Pfam" id="PF13377">
    <property type="entry name" value="Peripla_BP_3"/>
    <property type="match status" value="1"/>
</dbReference>
<gene>
    <name evidence="6" type="ORF">DW855_12305</name>
</gene>
<dbReference type="EMBL" id="QVFB01000022">
    <property type="protein sequence ID" value="RGC16174.1"/>
    <property type="molecule type" value="Genomic_DNA"/>
</dbReference>
<dbReference type="RefSeq" id="WP_117554725.1">
    <property type="nucleotide sequence ID" value="NZ_QVFB01000022.1"/>
</dbReference>
<dbReference type="PANTHER" id="PTHR30146:SF109">
    <property type="entry name" value="HTH-TYPE TRANSCRIPTIONAL REGULATOR GALS"/>
    <property type="match status" value="1"/>
</dbReference>
<dbReference type="Proteomes" id="UP000260733">
    <property type="component" value="Unassembled WGS sequence"/>
</dbReference>
<accession>A0A3E2VYP6</accession>
<dbReference type="SUPFAM" id="SSF53822">
    <property type="entry name" value="Periplasmic binding protein-like I"/>
    <property type="match status" value="1"/>
</dbReference>
<dbReference type="SMART" id="SM00354">
    <property type="entry name" value="HTH_LACI"/>
    <property type="match status" value="1"/>
</dbReference>
<dbReference type="Gene3D" id="1.10.260.40">
    <property type="entry name" value="lambda repressor-like DNA-binding domains"/>
    <property type="match status" value="1"/>
</dbReference>
<evidence type="ECO:0000256" key="3">
    <source>
        <dbReference type="ARBA" id="ARBA00023163"/>
    </source>
</evidence>
<dbReference type="PANTHER" id="PTHR30146">
    <property type="entry name" value="LACI-RELATED TRANSCRIPTIONAL REPRESSOR"/>
    <property type="match status" value="1"/>
</dbReference>
<evidence type="ECO:0000259" key="5">
    <source>
        <dbReference type="PROSITE" id="PS50943"/>
    </source>
</evidence>